<dbReference type="CDD" id="cd12114">
    <property type="entry name" value="A_NRPS_TlmIV_like"/>
    <property type="match status" value="1"/>
</dbReference>
<reference evidence="11" key="1">
    <citation type="journal article" date="2019" name="Int. J. Syst. Evol. Microbiol.">
        <title>The Global Catalogue of Microorganisms (GCM) 10K type strain sequencing project: providing services to taxonomists for standard genome sequencing and annotation.</title>
        <authorList>
            <consortium name="The Broad Institute Genomics Platform"/>
            <consortium name="The Broad Institute Genome Sequencing Center for Infectious Disease"/>
            <person name="Wu L."/>
            <person name="Ma J."/>
        </authorList>
    </citation>
    <scope>NUCLEOTIDE SEQUENCE [LARGE SCALE GENOMIC DNA]</scope>
    <source>
        <strain evidence="11">JCM 16902</strain>
    </source>
</reference>
<dbReference type="CDD" id="cd19535">
    <property type="entry name" value="Cyc_NRPS"/>
    <property type="match status" value="2"/>
</dbReference>
<keyword evidence="11" id="KW-1185">Reference proteome</keyword>
<comment type="similarity">
    <text evidence="3">Belongs to the ATP-dependent AMP-binding enzyme family. MbtB subfamily.</text>
</comment>
<sequence>MSPLSLDPVTALAAALDLDPAELTDDTDLFEVGLDSLTVIRLVGQWRRAGLDVGFSDLVGNPTPAGWRKAIHASCATTPTTPGPAPGDPDDGSLFDLATLQHAYWVGRQDGQPYGGVAAHFYVELDGEGVDPDRLRTAFRNVVRRHSMLRMRVSPEGRQWTEPPAVSERADITVHDLQHLTADERGDVLQRMRDRLTHRRMNVDAGQVLDIQLSRLPQGQTRLHIDLDMIAADALSLRVLVSDLARAYTDDTWTAPQPPATYRQYLRAREATDAVARERDRAWWSERADDLPGAPGLPLRPDAGAPGNLARSVRFHHWASPETTAALGRAAAAHGVTLSAALATAFAESIGAWCEQPRFLLNLPLFARQPIVAEMESLVGDFSSSVLLGVDVSGSRPFAQRAARVRADLHAAVAHGSYGGVEVLRDLARRNGAPVLAPVVYTSAVGLGEIYGPEVRECFGRPVWTVSQGPQVWLDAQVTEHEGGLLLNWDVRLDALREGPARAAFETYRTLVTALAEDPAAWQCTDVVVTRPQRPALDATSRRHPPRTLQAPFLDHALLHPLRTALIHGDNTLTYRDLHDLAQQTARDLLAAGAQPGDSVVVTLPKGAEQVIAVLGILLAGCTYVPVGVDQPAVRRARIHAASGAHLALTDPDHIDDVTAAGARPLLVASGSTGRPGTPVTARSAPSDIAYVLFTSGSTGEPKGVEISHAAAANTIDALNRYFGVGPDDRVLTVSALEFDLSVYDVFGLLSAGGTLVVLPQEHRADPVAWHRAVRQHGVTVWNTVPAVFDLLLRAAQGSPLPLRTVLLGGDRVSGDLPTRLHVLAPACRFAALGGMTEAAIHSTVLDVFPDHRDATNPSLPWGVPLDGVACRVVDDEGRDRPDDVVGELWMGGAGLAAGYRGDPSRTAERFVESDGRRWYRTGDLAVVRSGGRLEFAGRADHQVKVSGHRIELGEVEAALTAHPGVVAASVQAVPAGASTQLAALVVVVHHHDSLLLDDWLAERLPAHMRCSWFTATDALPLNRNGKVDRQAVRTLLLTAGPEAPAGEAPRTPLERTVATAWQEVLGLDAVHRDDDFFALGGDSLLATRLLVALNRLGAGGAGLGAVFSRPRLADFCRGLALGASSGTAPTLVLGSGDGSAERHSPFPLTDVQRAYLTGRNPEMPLGGVGTWQYNEFDGVDVDLDRLQAAWDAVAARHDMLHAVIEDAQQRIPEQPAPVRIDVADATDQTDPSQALTDLRERLSHRLVDLERGPLVEIAAVRYRQDGRTRTRLGIGYDYIVLDALSIMRVLTELDTLYTDPGADLGPVGPSFRDYVLAQADSEPHPDDLAHWERRLADLPPAPELPLLQQPATTSGLRFERRQRLLPPATWAALRHRARISKVTVPSLLLAAYGEVLARWSATTGVTVTLTRFDRRPVHPEIDRTVGDFTTLAPAGYRRDAQTTFAAAVRAVHRRTGEDLDHSQVPASWLLRRLATAQGDVQPVPVVFTSAIGVGDGVSMDRSPGFPQPIWGLSQSPQVCLDNQVLPSRGGLQVTWDSAQGLLREGVLDAMFEAYLSLLTWLAGNDWNEPLPDLLPTAQREVRDRVSATGTGGPPATLLTPILERAGRSPDHPALIAADEPGAPVTTYGQLAQDIGRWAGLLIGRGVRRGDLVAVALPKGPQQIAATLGVLAAGAAYVPVSVASPPARRDRLYRLAGVAQVITENLAASVVSNVSNVSVPPVPVSPSDLAYVIFTSGSTGEPKGVEMTHDAAANTCRDIITRYGVGPQDRVLALSSLEFDLSVFDIFGVLGAGGTLVIPSEEARRHPARWLSHLTTHRVSVWNTVPALLDLLITEAGTGGLPGSLRLGLVSGDWVPLDLADRLRRATSSHTRLIALGGATEAAIWSNSFEVRDVPGQWTSIPYGFALTGQHYRVVGPSGQDSPDQVPGELWIGGRGVARGYRGDPDRTAQRFVPVGGERFYRTGDLGRFWPDGTLEFLGRTDHQVKINGHRLELGEVEAALESLPGVNRAVVVAPGARNRRTLHAVLESGSGSPDEVQEIRDALLAVLPAHAVPTRITRVESLPLTTNGKVDRGALLALAISTESGQQTRTAQDGRRALTSCEQALSPLWAEAVGTTAIDPDEGFFTAGGDSLAALRLVAAVRERFGVPVSARDLFATPSLAGLARHLEVSGADLDLEADEGVL</sequence>
<dbReference type="InterPro" id="IPR045851">
    <property type="entry name" value="AMP-bd_C_sf"/>
</dbReference>
<dbReference type="InterPro" id="IPR057737">
    <property type="entry name" value="Condensation_MtbB-like"/>
</dbReference>
<dbReference type="Pfam" id="PF13193">
    <property type="entry name" value="AMP-binding_C"/>
    <property type="match status" value="2"/>
</dbReference>
<evidence type="ECO:0000259" key="9">
    <source>
        <dbReference type="PROSITE" id="PS50075"/>
    </source>
</evidence>
<dbReference type="SUPFAM" id="SSF47336">
    <property type="entry name" value="ACP-like"/>
    <property type="match status" value="3"/>
</dbReference>
<dbReference type="SUPFAM" id="SSF52777">
    <property type="entry name" value="CoA-dependent acyltransferases"/>
    <property type="match status" value="4"/>
</dbReference>
<dbReference type="InterPro" id="IPR009081">
    <property type="entry name" value="PP-bd_ACP"/>
</dbReference>
<dbReference type="InterPro" id="IPR001242">
    <property type="entry name" value="Condensation_dom"/>
</dbReference>
<feature type="domain" description="Carrier" evidence="9">
    <location>
        <begin position="2097"/>
        <end position="2172"/>
    </location>
</feature>
<dbReference type="InterPro" id="IPR020845">
    <property type="entry name" value="AMP-binding_CS"/>
</dbReference>
<dbReference type="PROSITE" id="PS50075">
    <property type="entry name" value="CARRIER"/>
    <property type="match status" value="3"/>
</dbReference>
<comment type="caution">
    <text evidence="10">The sequence shown here is derived from an EMBL/GenBank/DDBJ whole genome shotgun (WGS) entry which is preliminary data.</text>
</comment>
<feature type="domain" description="Carrier" evidence="9">
    <location>
        <begin position="2"/>
        <end position="75"/>
    </location>
</feature>
<comment type="cofactor">
    <cofactor evidence="1">
        <name>pantetheine 4'-phosphate</name>
        <dbReference type="ChEBI" id="CHEBI:47942"/>
    </cofactor>
</comment>
<dbReference type="EMBL" id="BAAAZO010000002">
    <property type="protein sequence ID" value="GAA3602982.1"/>
    <property type="molecule type" value="Genomic_DNA"/>
</dbReference>
<dbReference type="RefSeq" id="WP_231485070.1">
    <property type="nucleotide sequence ID" value="NZ_BAAAZO010000002.1"/>
</dbReference>
<evidence type="ECO:0000256" key="1">
    <source>
        <dbReference type="ARBA" id="ARBA00001957"/>
    </source>
</evidence>
<evidence type="ECO:0000256" key="4">
    <source>
        <dbReference type="ARBA" id="ARBA00016743"/>
    </source>
</evidence>
<dbReference type="SUPFAM" id="SSF56801">
    <property type="entry name" value="Acetyl-CoA synthetase-like"/>
    <property type="match status" value="2"/>
</dbReference>
<dbReference type="PROSITE" id="PS00012">
    <property type="entry name" value="PHOSPHOPANTETHEINE"/>
    <property type="match status" value="2"/>
</dbReference>
<protein>
    <recommendedName>
        <fullName evidence="4">Phenyloxazoline synthase MbtB</fullName>
    </recommendedName>
    <alternativeName>
        <fullName evidence="8">Mycobactin synthetase protein B</fullName>
    </alternativeName>
</protein>
<proteinExistence type="inferred from homology"/>
<name>A0ABP6ZBF1_9ACTN</name>
<keyword evidence="6" id="KW-0597">Phosphoprotein</keyword>
<dbReference type="NCBIfam" id="TIGR01733">
    <property type="entry name" value="AA-adenyl-dom"/>
    <property type="match status" value="2"/>
</dbReference>
<evidence type="ECO:0000256" key="2">
    <source>
        <dbReference type="ARBA" id="ARBA00005102"/>
    </source>
</evidence>
<accession>A0ABP6ZBF1</accession>
<keyword evidence="5" id="KW-0596">Phosphopantetheine</keyword>
<dbReference type="PROSITE" id="PS00455">
    <property type="entry name" value="AMP_BINDING"/>
    <property type="match status" value="2"/>
</dbReference>
<dbReference type="Pfam" id="PF00550">
    <property type="entry name" value="PP-binding"/>
    <property type="match status" value="3"/>
</dbReference>
<dbReference type="Gene3D" id="3.30.559.10">
    <property type="entry name" value="Chloramphenicol acetyltransferase-like domain"/>
    <property type="match status" value="2"/>
</dbReference>
<dbReference type="Gene3D" id="3.40.50.12780">
    <property type="entry name" value="N-terminal domain of ligase-like"/>
    <property type="match status" value="2"/>
</dbReference>
<dbReference type="Proteomes" id="UP001501074">
    <property type="component" value="Unassembled WGS sequence"/>
</dbReference>
<dbReference type="InterPro" id="IPR020806">
    <property type="entry name" value="PKS_PP-bd"/>
</dbReference>
<gene>
    <name evidence="10" type="ORF">GCM10022223_18420</name>
</gene>
<dbReference type="InterPro" id="IPR036736">
    <property type="entry name" value="ACP-like_sf"/>
</dbReference>
<dbReference type="InterPro" id="IPR000873">
    <property type="entry name" value="AMP-dep_synth/lig_dom"/>
</dbReference>
<evidence type="ECO:0000256" key="6">
    <source>
        <dbReference type="ARBA" id="ARBA00022553"/>
    </source>
</evidence>
<organism evidence="10 11">
    <name type="scientific">Kineosporia mesophila</name>
    <dbReference type="NCBI Taxonomy" id="566012"/>
    <lineage>
        <taxon>Bacteria</taxon>
        <taxon>Bacillati</taxon>
        <taxon>Actinomycetota</taxon>
        <taxon>Actinomycetes</taxon>
        <taxon>Kineosporiales</taxon>
        <taxon>Kineosporiaceae</taxon>
        <taxon>Kineosporia</taxon>
    </lineage>
</organism>
<dbReference type="Pfam" id="PF00668">
    <property type="entry name" value="Condensation"/>
    <property type="match status" value="2"/>
</dbReference>
<evidence type="ECO:0000256" key="3">
    <source>
        <dbReference type="ARBA" id="ARBA00007380"/>
    </source>
</evidence>
<dbReference type="SMART" id="SM00823">
    <property type="entry name" value="PKS_PP"/>
    <property type="match status" value="2"/>
</dbReference>
<dbReference type="PANTHER" id="PTHR45527:SF10">
    <property type="entry name" value="PYOCHELIN SYNTHASE PCHF"/>
    <property type="match status" value="1"/>
</dbReference>
<dbReference type="InterPro" id="IPR010071">
    <property type="entry name" value="AA_adenyl_dom"/>
</dbReference>
<dbReference type="InterPro" id="IPR023213">
    <property type="entry name" value="CAT-like_dom_sf"/>
</dbReference>
<comment type="pathway">
    <text evidence="2">Siderophore biosynthesis; mycobactin biosynthesis.</text>
</comment>
<dbReference type="InterPro" id="IPR025110">
    <property type="entry name" value="AMP-bd_C"/>
</dbReference>
<feature type="domain" description="Carrier" evidence="9">
    <location>
        <begin position="1049"/>
        <end position="1124"/>
    </location>
</feature>
<keyword evidence="7" id="KW-0436">Ligase</keyword>
<evidence type="ECO:0000256" key="5">
    <source>
        <dbReference type="ARBA" id="ARBA00022450"/>
    </source>
</evidence>
<dbReference type="InterPro" id="IPR042099">
    <property type="entry name" value="ANL_N_sf"/>
</dbReference>
<evidence type="ECO:0000313" key="10">
    <source>
        <dbReference type="EMBL" id="GAA3602982.1"/>
    </source>
</evidence>
<dbReference type="Gene3D" id="3.30.559.30">
    <property type="entry name" value="Nonribosomal peptide synthetase, condensation domain"/>
    <property type="match status" value="2"/>
</dbReference>
<evidence type="ECO:0000256" key="8">
    <source>
        <dbReference type="ARBA" id="ARBA00033440"/>
    </source>
</evidence>
<dbReference type="Pfam" id="PF00501">
    <property type="entry name" value="AMP-binding"/>
    <property type="match status" value="2"/>
</dbReference>
<evidence type="ECO:0000256" key="7">
    <source>
        <dbReference type="ARBA" id="ARBA00022598"/>
    </source>
</evidence>
<dbReference type="InterPro" id="IPR006162">
    <property type="entry name" value="Ppantetheine_attach_site"/>
</dbReference>
<evidence type="ECO:0000313" key="11">
    <source>
        <dbReference type="Proteomes" id="UP001501074"/>
    </source>
</evidence>
<dbReference type="Gene3D" id="3.30.300.30">
    <property type="match status" value="2"/>
</dbReference>
<dbReference type="PANTHER" id="PTHR45527">
    <property type="entry name" value="NONRIBOSOMAL PEPTIDE SYNTHETASE"/>
    <property type="match status" value="1"/>
</dbReference>
<dbReference type="Gene3D" id="1.10.1200.10">
    <property type="entry name" value="ACP-like"/>
    <property type="match status" value="3"/>
</dbReference>